<evidence type="ECO:0000313" key="3">
    <source>
        <dbReference type="Proteomes" id="UP000217289"/>
    </source>
</evidence>
<dbReference type="EMBL" id="CP022163">
    <property type="protein sequence ID" value="ATB31716.1"/>
    <property type="molecule type" value="Genomic_DNA"/>
</dbReference>
<organism evidence="2 3">
    <name type="scientific">Melittangium boletus DSM 14713</name>
    <dbReference type="NCBI Taxonomy" id="1294270"/>
    <lineage>
        <taxon>Bacteria</taxon>
        <taxon>Pseudomonadati</taxon>
        <taxon>Myxococcota</taxon>
        <taxon>Myxococcia</taxon>
        <taxon>Myxococcales</taxon>
        <taxon>Cystobacterineae</taxon>
        <taxon>Archangiaceae</taxon>
        <taxon>Melittangium</taxon>
    </lineage>
</organism>
<dbReference type="Gene3D" id="2.60.120.10">
    <property type="entry name" value="Jelly Rolls"/>
    <property type="match status" value="1"/>
</dbReference>
<feature type="compositionally biased region" description="Polar residues" evidence="1">
    <location>
        <begin position="100"/>
        <end position="113"/>
    </location>
</feature>
<dbReference type="KEGG" id="mbd:MEBOL_005179"/>
<accession>A0A250IL85</accession>
<dbReference type="AlphaFoldDB" id="A0A250IL85"/>
<gene>
    <name evidence="2" type="ORF">MEBOL_005179</name>
</gene>
<sequence length="113" mass="12151">MGGLYKALGQSYAGRVQPPDAKPVLEKALLKKAEASADVRFEAKAPGKSTPQRVRSSEVPDQKVPYVLASGEGQRLVAGKELFALLGHQRTSIPRRRRLSASTGCSPSSMSWT</sequence>
<dbReference type="RefSeq" id="WP_095980007.1">
    <property type="nucleotide sequence ID" value="NZ_CP022163.1"/>
</dbReference>
<dbReference type="Proteomes" id="UP000217289">
    <property type="component" value="Chromosome"/>
</dbReference>
<evidence type="ECO:0000313" key="2">
    <source>
        <dbReference type="EMBL" id="ATB31716.1"/>
    </source>
</evidence>
<evidence type="ECO:0000256" key="1">
    <source>
        <dbReference type="SAM" id="MobiDB-lite"/>
    </source>
</evidence>
<protein>
    <submittedName>
        <fullName evidence="2">Cupin</fullName>
    </submittedName>
</protein>
<reference evidence="2 3" key="1">
    <citation type="submission" date="2017-06" db="EMBL/GenBank/DDBJ databases">
        <authorList>
            <person name="Kim H.J."/>
            <person name="Triplett B.A."/>
        </authorList>
    </citation>
    <scope>NUCLEOTIDE SEQUENCE [LARGE SCALE GENOMIC DNA]</scope>
    <source>
        <strain evidence="2 3">DSM 14713</strain>
    </source>
</reference>
<proteinExistence type="predicted"/>
<dbReference type="InterPro" id="IPR014710">
    <property type="entry name" value="RmlC-like_jellyroll"/>
</dbReference>
<name>A0A250IL85_9BACT</name>
<dbReference type="OrthoDB" id="9798709at2"/>
<keyword evidence="3" id="KW-1185">Reference proteome</keyword>
<feature type="region of interest" description="Disordered" evidence="1">
    <location>
        <begin position="93"/>
        <end position="113"/>
    </location>
</feature>